<reference evidence="1 2" key="1">
    <citation type="journal article" date="2021" name="Appl. Environ. Microbiol.">
        <title>Genetic linkage and physical mapping for an oyster mushroom Pleurotus cornucopiae and QTL analysis for the trait cap color.</title>
        <authorList>
            <person name="Zhang Y."/>
            <person name="Gao W."/>
            <person name="Sonnenberg A."/>
            <person name="Chen Q."/>
            <person name="Zhang J."/>
            <person name="Huang C."/>
        </authorList>
    </citation>
    <scope>NUCLEOTIDE SEQUENCE [LARGE SCALE GENOMIC DNA]</scope>
    <source>
        <strain evidence="1">CCMSSC00406</strain>
    </source>
</reference>
<dbReference type="EMBL" id="WQMT02000007">
    <property type="protein sequence ID" value="KAG9220822.1"/>
    <property type="molecule type" value="Genomic_DNA"/>
</dbReference>
<evidence type="ECO:0000313" key="2">
    <source>
        <dbReference type="Proteomes" id="UP000824881"/>
    </source>
</evidence>
<proteinExistence type="predicted"/>
<keyword evidence="2" id="KW-1185">Reference proteome</keyword>
<comment type="caution">
    <text evidence="1">The sequence shown here is derived from an EMBL/GenBank/DDBJ whole genome shotgun (WGS) entry which is preliminary data.</text>
</comment>
<organism evidence="1 2">
    <name type="scientific">Pleurotus cornucopiae</name>
    <name type="common">Cornucopia mushroom</name>
    <dbReference type="NCBI Taxonomy" id="5321"/>
    <lineage>
        <taxon>Eukaryota</taxon>
        <taxon>Fungi</taxon>
        <taxon>Dikarya</taxon>
        <taxon>Basidiomycota</taxon>
        <taxon>Agaricomycotina</taxon>
        <taxon>Agaricomycetes</taxon>
        <taxon>Agaricomycetidae</taxon>
        <taxon>Agaricales</taxon>
        <taxon>Pleurotineae</taxon>
        <taxon>Pleurotaceae</taxon>
        <taxon>Pleurotus</taxon>
    </lineage>
</organism>
<evidence type="ECO:0000313" key="1">
    <source>
        <dbReference type="EMBL" id="KAG9220822.1"/>
    </source>
</evidence>
<sequence length="695" mass="75741">MFYSEAILSRRGPLGKVWLAAHMERKLSKTQTLQTDIEQSVDAIMGQEIEVMALRLSGQLLLGVVRIYSRKAKYLLDDCNEALLKIKMAFRPGVVDMTEDQLAVNKNAITLQAGDLDLDLMLPDINWDIDFEDRPLQNHRQHEARMADITLTAMDDFQLNAGDFDAFDLGPSDGIGSQDFGEIDLGLDWGDGTGDANGSGGQERQDSDDQMSIGVGRDAPGETESVASHLMGRNGMDLDILSNRSRSRAPSEHPFGADMNIDMDFPDFGGVDLGDLGIGFDDHHLELGEHEKTPGQTRSSRASSPLSDVPATPPPEEPVAPQPSKAKRKLKEKKQIIDSVTELQDGPGGRNGRGRAHGGLGAPIPQDVTDIVTEQHFLPRSTIVMRLLEIRDDPLAHFLPTRNTPQGTFFCAAPPGLAPELAELFMRPVNSVTSKRRAGSPDNNPSKKPRLEGEDDVERARRAGSIAPSIGMNSDILGRHSVGPDGALDFGDNNAMLDDFQMDVPEFEMGPLELPMERAKSAALSELSRLSTPAPDNTTFHDEGEETYADASCPIAVFDSQPSSQTQGKEPEVDTDTAGKGYSKNTGKALSIIRKELRPVTDEGAPEKVLSFRKMSDKASRRAAASFFFELLVLSTRDCVKLSQEAPFENIEVRAKDKLWERQRHASMAPTSAAPSRLPSLAPSREPSEAPSASL</sequence>
<protein>
    <submittedName>
        <fullName evidence="1">Uncharacterized protein</fullName>
    </submittedName>
</protein>
<gene>
    <name evidence="1" type="ORF">CCMSSC00406_0002578</name>
</gene>
<name>A0ACB7IRC4_PLECO</name>
<accession>A0ACB7IRC4</accession>
<dbReference type="Proteomes" id="UP000824881">
    <property type="component" value="Unassembled WGS sequence"/>
</dbReference>